<dbReference type="PIRSF" id="PIRSF028477">
    <property type="entry name" value="UCP028477"/>
    <property type="match status" value="1"/>
</dbReference>
<dbReference type="Proteomes" id="UP000654304">
    <property type="component" value="Unassembled WGS sequence"/>
</dbReference>
<feature type="signal peptide" evidence="1">
    <location>
        <begin position="1"/>
        <end position="43"/>
    </location>
</feature>
<reference evidence="2 3" key="1">
    <citation type="submission" date="2020-08" db="EMBL/GenBank/DDBJ databases">
        <title>Novel species isolated from subtropical streams in China.</title>
        <authorList>
            <person name="Lu H."/>
        </authorList>
    </citation>
    <scope>NUCLEOTIDE SEQUENCE [LARGE SCALE GENOMIC DNA]</scope>
    <source>
        <strain evidence="2 3">CY22W</strain>
    </source>
</reference>
<keyword evidence="3" id="KW-1185">Reference proteome</keyword>
<evidence type="ECO:0000313" key="2">
    <source>
        <dbReference type="EMBL" id="MBC3931899.1"/>
    </source>
</evidence>
<evidence type="ECO:0000256" key="1">
    <source>
        <dbReference type="SAM" id="SignalP"/>
    </source>
</evidence>
<protein>
    <submittedName>
        <fullName evidence="2">DUF2145 domain-containing protein</fullName>
    </submittedName>
</protein>
<dbReference type="Pfam" id="PF09916">
    <property type="entry name" value="DUF2145"/>
    <property type="match status" value="1"/>
</dbReference>
<proteinExistence type="predicted"/>
<evidence type="ECO:0000313" key="3">
    <source>
        <dbReference type="Proteomes" id="UP000654304"/>
    </source>
</evidence>
<keyword evidence="1" id="KW-0732">Signal</keyword>
<comment type="caution">
    <text evidence="2">The sequence shown here is derived from an EMBL/GenBank/DDBJ whole genome shotgun (WGS) entry which is preliminary data.</text>
</comment>
<name>A0ABR7A502_9BURK</name>
<accession>A0ABR7A502</accession>
<feature type="chain" id="PRO_5045400025" evidence="1">
    <location>
        <begin position="44"/>
        <end position="282"/>
    </location>
</feature>
<organism evidence="2 3">
    <name type="scientific">Undibacterium curvum</name>
    <dbReference type="NCBI Taxonomy" id="2762294"/>
    <lineage>
        <taxon>Bacteria</taxon>
        <taxon>Pseudomonadati</taxon>
        <taxon>Pseudomonadota</taxon>
        <taxon>Betaproteobacteria</taxon>
        <taxon>Burkholderiales</taxon>
        <taxon>Oxalobacteraceae</taxon>
        <taxon>Undibacterium</taxon>
    </lineage>
</organism>
<dbReference type="EMBL" id="JACOGD010000004">
    <property type="protein sequence ID" value="MBC3931899.1"/>
    <property type="molecule type" value="Genomic_DNA"/>
</dbReference>
<sequence length="282" mass="31495">MTHVTTPQPSASLARPRHFSAWSLLSLLTLLSCLMLMSQPAHAGRPCEPPAYNPGKTMQALEFAEKVRQTLEASGAQVALIARAGQDLSAYQLRFSHLGIIRKLPDGRWSVMHELNDCGTANSALYHEGLGNFFLDDMHRFESLLLIPSATLQNALAEQITSGHARQLHEASYNMLAFAYATRYQNSNQWGLEVLAAASDPCIQTRQQAQDWLKAQRYQPQNLQLSSMTRLGARMFRANVSFDDHPFERRMAGQIDTVSVESVEKFMQQLPEPPQVLLVSAD</sequence>
<dbReference type="RefSeq" id="WP_186903596.1">
    <property type="nucleotide sequence ID" value="NZ_JACOGD010000004.1"/>
</dbReference>
<dbReference type="InterPro" id="IPR014547">
    <property type="entry name" value="UCP028477"/>
</dbReference>
<gene>
    <name evidence="2" type="ORF">H8K43_09470</name>
</gene>